<dbReference type="PANTHER" id="PTHR47003">
    <property type="entry name" value="OS01G0970900 PROTEIN"/>
    <property type="match status" value="1"/>
</dbReference>
<dbReference type="EMBL" id="CM018043">
    <property type="protein sequence ID" value="KAA8530505.1"/>
    <property type="molecule type" value="Genomic_DNA"/>
</dbReference>
<name>A0A5J5AHG1_9ASTE</name>
<evidence type="ECO:0000256" key="2">
    <source>
        <dbReference type="PROSITE-ProRule" id="PRU00708"/>
    </source>
</evidence>
<dbReference type="InterPro" id="IPR002885">
    <property type="entry name" value="PPR_rpt"/>
</dbReference>
<feature type="repeat" description="PPR" evidence="2">
    <location>
        <begin position="288"/>
        <end position="318"/>
    </location>
</feature>
<dbReference type="Gene3D" id="1.25.40.10">
    <property type="entry name" value="Tetratricopeptide repeat domain"/>
    <property type="match status" value="3"/>
</dbReference>
<sequence length="595" mass="66621">MKKKGFGVSKGTHARILEKFGKDGLNSDSEKLKELFSSGSVDNSVEKVCLRVCKVIKQEVWGDEVEKRLREWNVAFSSDLVVMVLENLGMEPNKALIFFRWIEESHLCEHDERTYNAMVRVLGREDCIEKFWRVVYEMRGAGYEMEMGTYIKVLGRFVDRKMIKDAVDLYEFAMCGANKPAVQDCTFLLRKIVVSKELDMDLFLQVVKAFTVSGNVLMNSTLDAVLKSLTSVGRFGECNKILKAMEEGGFLPSGTSQSKIAFRLSSDRKKDEASEFMDNIEASGCSPNYNTWVSLVEGHCVAGDLNQASDCFKKMVEKEGASGSGYGLALLMNAYCYKNRAVDACKLLCNMVTEKELKPWHSTYKALINKLLLQRGFKEALNLLGLMKNQGFPPFLDPLIEYVAKTGTVDDAMMLLRAMTVKRYPSTSVFLRVFEAYFKAGRHNEAQDLLSKCPGYIRNHADVLNLFFSMKSEEAAAATATAAAAAASANLTFGLPLEQCLDSLGFRVEKIESKRLGIIHSIPCWEICEDLSYDAANHLRTLVTALSYYTEFDDSAQFVHLHSFDTLKVHLATLASEVRASGQTRPTGPVHFSKQ</sequence>
<keyword evidence="1" id="KW-0677">Repeat</keyword>
<evidence type="ECO:0000313" key="3">
    <source>
        <dbReference type="EMBL" id="KAA8530505.1"/>
    </source>
</evidence>
<gene>
    <name evidence="3" type="ORF">F0562_005214</name>
</gene>
<evidence type="ECO:0000256" key="1">
    <source>
        <dbReference type="ARBA" id="ARBA00022737"/>
    </source>
</evidence>
<evidence type="ECO:0000313" key="4">
    <source>
        <dbReference type="Proteomes" id="UP000325577"/>
    </source>
</evidence>
<proteinExistence type="predicted"/>
<dbReference type="InterPro" id="IPR044578">
    <property type="entry name" value="BIR6-like"/>
</dbReference>
<dbReference type="Pfam" id="PF01535">
    <property type="entry name" value="PPR"/>
    <property type="match status" value="3"/>
</dbReference>
<dbReference type="OrthoDB" id="777957at2759"/>
<keyword evidence="4" id="KW-1185">Reference proteome</keyword>
<dbReference type="GO" id="GO:0008380">
    <property type="term" value="P:RNA splicing"/>
    <property type="evidence" value="ECO:0007669"/>
    <property type="project" value="InterPro"/>
</dbReference>
<protein>
    <recommendedName>
        <fullName evidence="5">Pentacotripeptide-repeat region of PRORP domain-containing protein</fullName>
    </recommendedName>
</protein>
<dbReference type="NCBIfam" id="TIGR00756">
    <property type="entry name" value="PPR"/>
    <property type="match status" value="2"/>
</dbReference>
<dbReference type="Proteomes" id="UP000325577">
    <property type="component" value="Linkage Group LG2"/>
</dbReference>
<reference evidence="3 4" key="1">
    <citation type="submission" date="2019-09" db="EMBL/GenBank/DDBJ databases">
        <title>A chromosome-level genome assembly of the Chinese tupelo Nyssa sinensis.</title>
        <authorList>
            <person name="Yang X."/>
            <person name="Kang M."/>
            <person name="Yang Y."/>
            <person name="Xiong H."/>
            <person name="Wang M."/>
            <person name="Zhang Z."/>
            <person name="Wang Z."/>
            <person name="Wu H."/>
            <person name="Ma T."/>
            <person name="Liu J."/>
            <person name="Xi Z."/>
        </authorList>
    </citation>
    <scope>NUCLEOTIDE SEQUENCE [LARGE SCALE GENOMIC DNA]</scope>
    <source>
        <strain evidence="3">J267</strain>
        <tissue evidence="3">Leaf</tissue>
    </source>
</reference>
<dbReference type="PROSITE" id="PS51375">
    <property type="entry name" value="PPR"/>
    <property type="match status" value="2"/>
</dbReference>
<organism evidence="3 4">
    <name type="scientific">Nyssa sinensis</name>
    <dbReference type="NCBI Taxonomy" id="561372"/>
    <lineage>
        <taxon>Eukaryota</taxon>
        <taxon>Viridiplantae</taxon>
        <taxon>Streptophyta</taxon>
        <taxon>Embryophyta</taxon>
        <taxon>Tracheophyta</taxon>
        <taxon>Spermatophyta</taxon>
        <taxon>Magnoliopsida</taxon>
        <taxon>eudicotyledons</taxon>
        <taxon>Gunneridae</taxon>
        <taxon>Pentapetalae</taxon>
        <taxon>asterids</taxon>
        <taxon>Cornales</taxon>
        <taxon>Nyssaceae</taxon>
        <taxon>Nyssa</taxon>
    </lineage>
</organism>
<dbReference type="PANTHER" id="PTHR47003:SF3">
    <property type="entry name" value="SMALL RIBOSOMAL SUBUNIT PROTEIN MS81 (RPPR8)"/>
    <property type="match status" value="1"/>
</dbReference>
<accession>A0A5J5AHG1</accession>
<evidence type="ECO:0008006" key="5">
    <source>
        <dbReference type="Google" id="ProtNLM"/>
    </source>
</evidence>
<dbReference type="AlphaFoldDB" id="A0A5J5AHG1"/>
<dbReference type="InterPro" id="IPR011990">
    <property type="entry name" value="TPR-like_helical_dom_sf"/>
</dbReference>
<feature type="repeat" description="PPR" evidence="2">
    <location>
        <begin position="111"/>
        <end position="145"/>
    </location>
</feature>